<dbReference type="AlphaFoldDB" id="A0A7S4N4H1"/>
<reference evidence="3" key="1">
    <citation type="submission" date="2021-01" db="EMBL/GenBank/DDBJ databases">
        <authorList>
            <person name="Corre E."/>
            <person name="Pelletier E."/>
            <person name="Niang G."/>
            <person name="Scheremetjew M."/>
            <person name="Finn R."/>
            <person name="Kale V."/>
            <person name="Holt S."/>
            <person name="Cochrane G."/>
            <person name="Meng A."/>
            <person name="Brown T."/>
            <person name="Cohen L."/>
        </authorList>
    </citation>
    <scope>NUCLEOTIDE SEQUENCE</scope>
    <source>
        <strain evidence="3">Isolate 1302-5</strain>
    </source>
</reference>
<name>A0A7S4N4H1_9STRA</name>
<keyword evidence="2" id="KW-1133">Transmembrane helix</keyword>
<accession>A0A7S4N4H1</accession>
<keyword evidence="2" id="KW-0812">Transmembrane</keyword>
<gene>
    <name evidence="3" type="ORF">OAUR00152_LOCUS28270</name>
</gene>
<protein>
    <recommendedName>
        <fullName evidence="4">Transmembrane protein</fullName>
    </recommendedName>
</protein>
<feature type="compositionally biased region" description="Basic and acidic residues" evidence="1">
    <location>
        <begin position="74"/>
        <end position="101"/>
    </location>
</feature>
<feature type="region of interest" description="Disordered" evidence="1">
    <location>
        <begin position="74"/>
        <end position="108"/>
    </location>
</feature>
<evidence type="ECO:0000256" key="1">
    <source>
        <dbReference type="SAM" id="MobiDB-lite"/>
    </source>
</evidence>
<sequence>MAPSMCGSIVSSHRSLLSLIWSVVTLLSFGAFVTAALFAMRIEGQYNHLAAEYRINGYNADYYQWYEEHCGDRQEQDGRMLEDGDSNSEDREGESGDHESEGYECGNQDSWEGYINPYEDADWPNSYYPTLASTSSFGVKFAALYTATLAVALSLYGSMAVVGFSSIRGQYIAPCFGGGGGSVDSARRARIRLGAFMGCLIFFANLCVLIAVLLGEFRVEDYLENEIKQDVDSYAIERIARVMAVLCGFLAVVYGMYAILVFAFKDDIISPYDEAEALMGRSRIENQPGEGHMELSRIGRNVALSGAVADAGAVGSDGTRVVYKPPLSPGGVGVVSMSPGVLGKMKKDPDGFLTTHATTDSY</sequence>
<evidence type="ECO:0008006" key="4">
    <source>
        <dbReference type="Google" id="ProtNLM"/>
    </source>
</evidence>
<evidence type="ECO:0000313" key="3">
    <source>
        <dbReference type="EMBL" id="CAE2264460.1"/>
    </source>
</evidence>
<evidence type="ECO:0000256" key="2">
    <source>
        <dbReference type="SAM" id="Phobius"/>
    </source>
</evidence>
<feature type="transmembrane region" description="Helical" evidence="2">
    <location>
        <begin position="193"/>
        <end position="214"/>
    </location>
</feature>
<proteinExistence type="predicted"/>
<dbReference type="EMBL" id="HBKQ01041000">
    <property type="protein sequence ID" value="CAE2264460.1"/>
    <property type="molecule type" value="Transcribed_RNA"/>
</dbReference>
<feature type="transmembrane region" description="Helical" evidence="2">
    <location>
        <begin position="20"/>
        <end position="40"/>
    </location>
</feature>
<keyword evidence="2" id="KW-0472">Membrane</keyword>
<feature type="transmembrane region" description="Helical" evidence="2">
    <location>
        <begin position="242"/>
        <end position="264"/>
    </location>
</feature>
<organism evidence="3">
    <name type="scientific">Odontella aurita</name>
    <dbReference type="NCBI Taxonomy" id="265563"/>
    <lineage>
        <taxon>Eukaryota</taxon>
        <taxon>Sar</taxon>
        <taxon>Stramenopiles</taxon>
        <taxon>Ochrophyta</taxon>
        <taxon>Bacillariophyta</taxon>
        <taxon>Mediophyceae</taxon>
        <taxon>Biddulphiophycidae</taxon>
        <taxon>Eupodiscales</taxon>
        <taxon>Odontellaceae</taxon>
        <taxon>Odontella</taxon>
    </lineage>
</organism>